<keyword evidence="1" id="KW-0812">Transmembrane</keyword>
<sequence>MNYKKLISSRMPTPSYNPTDTTGSVVALLAGLAVGAVLGVLFAPESGKKTRGRISDKAMDAADGIKNGYQSIKDHITMHKDNLVDLKDQVVDNVKSKAATVSKEFKDFKDTEIRKVKSSLKHSADGAAHDF</sequence>
<accession>A0AAJ6B573</accession>
<evidence type="ECO:0000256" key="1">
    <source>
        <dbReference type="SAM" id="Phobius"/>
    </source>
</evidence>
<keyword evidence="1" id="KW-0472">Membrane</keyword>
<name>A0AAJ6B573_9SPHI</name>
<gene>
    <name evidence="2" type="ORF">P0Y49_11805</name>
</gene>
<dbReference type="AlphaFoldDB" id="A0AAJ6B573"/>
<dbReference type="Proteomes" id="UP001214530">
    <property type="component" value="Chromosome"/>
</dbReference>
<dbReference type="PANTHER" id="PTHR35792">
    <property type="entry name" value="GENERAL STRESS PROTEIN"/>
    <property type="match status" value="1"/>
</dbReference>
<keyword evidence="1" id="KW-1133">Transmembrane helix</keyword>
<dbReference type="Pfam" id="PF12732">
    <property type="entry name" value="YtxH"/>
    <property type="match status" value="1"/>
</dbReference>
<dbReference type="PANTHER" id="PTHR35792:SF2">
    <property type="entry name" value="GENERAL STRESS PROTEIN"/>
    <property type="match status" value="1"/>
</dbReference>
<dbReference type="EMBL" id="CP119313">
    <property type="protein sequence ID" value="WEK17479.1"/>
    <property type="molecule type" value="Genomic_DNA"/>
</dbReference>
<feature type="transmembrane region" description="Helical" evidence="1">
    <location>
        <begin position="24"/>
        <end position="43"/>
    </location>
</feature>
<proteinExistence type="predicted"/>
<evidence type="ECO:0000313" key="2">
    <source>
        <dbReference type="EMBL" id="WEK17479.1"/>
    </source>
</evidence>
<evidence type="ECO:0000313" key="3">
    <source>
        <dbReference type="Proteomes" id="UP001214530"/>
    </source>
</evidence>
<protein>
    <submittedName>
        <fullName evidence="2">YtxH domain-containing protein</fullName>
    </submittedName>
</protein>
<reference evidence="2" key="1">
    <citation type="submission" date="2023-03" db="EMBL/GenBank/DDBJ databases">
        <title>Andean soil-derived lignocellulolytic bacterial consortium as a source of novel taxa and putative plastic-active enzymes.</title>
        <authorList>
            <person name="Diaz-Garcia L."/>
            <person name="Chuvochina M."/>
            <person name="Feuerriegel G."/>
            <person name="Bunk B."/>
            <person name="Sproer C."/>
            <person name="Streit W.R."/>
            <person name="Rodriguez L.M."/>
            <person name="Overmann J."/>
            <person name="Jimenez D.J."/>
        </authorList>
    </citation>
    <scope>NUCLEOTIDE SEQUENCE</scope>
    <source>
        <strain evidence="2">MAG 3858</strain>
    </source>
</reference>
<dbReference type="InterPro" id="IPR052928">
    <property type="entry name" value="Desiccation-related_membrane"/>
</dbReference>
<dbReference type="InterPro" id="IPR024623">
    <property type="entry name" value="YtxH"/>
</dbReference>
<organism evidence="2 3">
    <name type="scientific">Candidatus Pedobacter colombiensis</name>
    <dbReference type="NCBI Taxonomy" id="3121371"/>
    <lineage>
        <taxon>Bacteria</taxon>
        <taxon>Pseudomonadati</taxon>
        <taxon>Bacteroidota</taxon>
        <taxon>Sphingobacteriia</taxon>
        <taxon>Sphingobacteriales</taxon>
        <taxon>Sphingobacteriaceae</taxon>
        <taxon>Pedobacter</taxon>
    </lineage>
</organism>